<dbReference type="Pfam" id="PF00005">
    <property type="entry name" value="ABC_tran"/>
    <property type="match status" value="2"/>
</dbReference>
<dbReference type="GO" id="GO:0016887">
    <property type="term" value="F:ATP hydrolysis activity"/>
    <property type="evidence" value="ECO:0007669"/>
    <property type="project" value="InterPro"/>
</dbReference>
<dbReference type="InterPro" id="IPR003593">
    <property type="entry name" value="AAA+_ATPase"/>
</dbReference>
<dbReference type="PROSITE" id="PS50893">
    <property type="entry name" value="ABC_TRANSPORTER_2"/>
    <property type="match status" value="2"/>
</dbReference>
<evidence type="ECO:0000313" key="5">
    <source>
        <dbReference type="Proteomes" id="UP000823842"/>
    </source>
</evidence>
<dbReference type="PANTHER" id="PTHR42855:SF2">
    <property type="entry name" value="DRUG RESISTANCE ABC TRANSPORTER,ATP-BINDING PROTEIN"/>
    <property type="match status" value="1"/>
</dbReference>
<evidence type="ECO:0000256" key="2">
    <source>
        <dbReference type="ARBA" id="ARBA00022840"/>
    </source>
</evidence>
<reference evidence="4" key="1">
    <citation type="journal article" date="2021" name="PeerJ">
        <title>Extensive microbial diversity within the chicken gut microbiome revealed by metagenomics and culture.</title>
        <authorList>
            <person name="Gilroy R."/>
            <person name="Ravi A."/>
            <person name="Getino M."/>
            <person name="Pursley I."/>
            <person name="Horton D.L."/>
            <person name="Alikhan N.F."/>
            <person name="Baker D."/>
            <person name="Gharbi K."/>
            <person name="Hall N."/>
            <person name="Watson M."/>
            <person name="Adriaenssens E.M."/>
            <person name="Foster-Nyarko E."/>
            <person name="Jarju S."/>
            <person name="Secka A."/>
            <person name="Antonio M."/>
            <person name="Oren A."/>
            <person name="Chaudhuri R.R."/>
            <person name="La Ragione R."/>
            <person name="Hildebrand F."/>
            <person name="Pallen M.J."/>
        </authorList>
    </citation>
    <scope>NUCLEOTIDE SEQUENCE</scope>
    <source>
        <strain evidence="4">ChiSjej1B19-5720</strain>
    </source>
</reference>
<dbReference type="InterPro" id="IPR051309">
    <property type="entry name" value="ABCF_ATPase"/>
</dbReference>
<dbReference type="InterPro" id="IPR027417">
    <property type="entry name" value="P-loop_NTPase"/>
</dbReference>
<feature type="domain" description="ABC transporter" evidence="3">
    <location>
        <begin position="4"/>
        <end position="213"/>
    </location>
</feature>
<evidence type="ECO:0000256" key="1">
    <source>
        <dbReference type="ARBA" id="ARBA00022741"/>
    </source>
</evidence>
<dbReference type="Proteomes" id="UP000823842">
    <property type="component" value="Unassembled WGS sequence"/>
</dbReference>
<accession>A0A9D2LWC9</accession>
<evidence type="ECO:0000313" key="4">
    <source>
        <dbReference type="EMBL" id="HJB30326.1"/>
    </source>
</evidence>
<gene>
    <name evidence="4" type="primary">abc-f</name>
    <name evidence="4" type="ORF">IAA06_16255</name>
</gene>
<comment type="caution">
    <text evidence="4">The sequence shown here is derived from an EMBL/GenBank/DDBJ whole genome shotgun (WGS) entry which is preliminary data.</text>
</comment>
<dbReference type="NCBIfam" id="NF000355">
    <property type="entry name" value="ribo_prot_ABC_F"/>
    <property type="match status" value="1"/>
</dbReference>
<dbReference type="AlphaFoldDB" id="A0A9D2LWC9"/>
<proteinExistence type="predicted"/>
<organism evidence="4 5">
    <name type="scientific">Candidatus Blautia faecavium</name>
    <dbReference type="NCBI Taxonomy" id="2838487"/>
    <lineage>
        <taxon>Bacteria</taxon>
        <taxon>Bacillati</taxon>
        <taxon>Bacillota</taxon>
        <taxon>Clostridia</taxon>
        <taxon>Lachnospirales</taxon>
        <taxon>Lachnospiraceae</taxon>
        <taxon>Blautia</taxon>
    </lineage>
</organism>
<dbReference type="PANTHER" id="PTHR42855">
    <property type="entry name" value="ABC TRANSPORTER ATP-BINDING SUBUNIT"/>
    <property type="match status" value="1"/>
</dbReference>
<reference evidence="4" key="2">
    <citation type="submission" date="2021-04" db="EMBL/GenBank/DDBJ databases">
        <authorList>
            <person name="Gilroy R."/>
        </authorList>
    </citation>
    <scope>NUCLEOTIDE SEQUENCE</scope>
    <source>
        <strain evidence="4">ChiSjej1B19-5720</strain>
    </source>
</reference>
<name>A0A9D2LWC9_9FIRM</name>
<keyword evidence="1" id="KW-0547">Nucleotide-binding</keyword>
<evidence type="ECO:0000259" key="3">
    <source>
        <dbReference type="PROSITE" id="PS50893"/>
    </source>
</evidence>
<protein>
    <submittedName>
        <fullName evidence="4">ABC-F type ribosomal protection protein</fullName>
    </submittedName>
</protein>
<sequence length="491" mass="56588">MTMIKVENLTFSYPSSFDNIFENVSFQIDTNWKLGFVGRNGRGKTTFFNLLLGKYEYEGKIQAGIDFDYFPYFVSDKRRLTEEVLYEVCPLGEEWEFMRELSYLEVDAEVLWRPFETLSNGEQTKVLLAGLFLNDTHFLLIDEPTNHLDMRAREIVSAYLKKKKGFILVSHDRSFLDGCVDHILSINRADIQVQSGNFSSWYMNFKRQQQFETEKNARLKKEIHTLENSARRTAEWSNRIEASKYGNGSVDRGFIGHKSAKMMKRTKAAELRKQRALEEKSSLLKNLETAQDLKLFPLSYHKETLCSVSEAVPIYHGTQVCNPISFTISRGERIALDGKNGCGKSSLLKMLTGVPIEHKGAVTLGSGLTISYVPQDTSGLEGRLSEFAKSNHLEESLFKAILRQMDFERVQFDKDIREFSAGQKKKVLLAKSLCEQAHLYIWDEPLNYIDIYTRMQIENLIHEFSPAMIFVEHDRAFRENIATRTISIENE</sequence>
<dbReference type="SUPFAM" id="SSF52540">
    <property type="entry name" value="P-loop containing nucleoside triphosphate hydrolases"/>
    <property type="match status" value="2"/>
</dbReference>
<dbReference type="PROSITE" id="PS00211">
    <property type="entry name" value="ABC_TRANSPORTER_1"/>
    <property type="match status" value="1"/>
</dbReference>
<dbReference type="InterPro" id="IPR003439">
    <property type="entry name" value="ABC_transporter-like_ATP-bd"/>
</dbReference>
<keyword evidence="2" id="KW-0067">ATP-binding</keyword>
<dbReference type="CDD" id="cd03221">
    <property type="entry name" value="ABCF_EF-3"/>
    <property type="match status" value="2"/>
</dbReference>
<dbReference type="GO" id="GO:0005524">
    <property type="term" value="F:ATP binding"/>
    <property type="evidence" value="ECO:0007669"/>
    <property type="project" value="UniProtKB-KW"/>
</dbReference>
<dbReference type="InterPro" id="IPR017871">
    <property type="entry name" value="ABC_transporter-like_CS"/>
</dbReference>
<dbReference type="SMART" id="SM00382">
    <property type="entry name" value="AAA"/>
    <property type="match status" value="2"/>
</dbReference>
<feature type="domain" description="ABC transporter" evidence="3">
    <location>
        <begin position="293"/>
        <end position="490"/>
    </location>
</feature>
<dbReference type="EMBL" id="DWYZ01000308">
    <property type="protein sequence ID" value="HJB30326.1"/>
    <property type="molecule type" value="Genomic_DNA"/>
</dbReference>
<dbReference type="Gene3D" id="3.40.50.300">
    <property type="entry name" value="P-loop containing nucleotide triphosphate hydrolases"/>
    <property type="match status" value="2"/>
</dbReference>